<gene>
    <name evidence="2" type="ORF">C7402_103422</name>
</gene>
<proteinExistence type="predicted"/>
<reference evidence="2 3" key="1">
    <citation type="submission" date="2018-05" db="EMBL/GenBank/DDBJ databases">
        <title>Genomic Encyclopedia of Type Strains, Phase IV (KMG-V): Genome sequencing to study the core and pangenomes of soil and plant-associated prokaryotes.</title>
        <authorList>
            <person name="Whitman W."/>
        </authorList>
    </citation>
    <scope>NUCLEOTIDE SEQUENCE [LARGE SCALE GENOMIC DNA]</scope>
    <source>
        <strain evidence="2 3">SCZa-39</strain>
    </source>
</reference>
<protein>
    <submittedName>
        <fullName evidence="2">Uncharacterized protein</fullName>
    </submittedName>
</protein>
<feature type="region of interest" description="Disordered" evidence="1">
    <location>
        <begin position="107"/>
        <end position="151"/>
    </location>
</feature>
<feature type="compositionally biased region" description="Basic residues" evidence="1">
    <location>
        <begin position="185"/>
        <end position="194"/>
    </location>
</feature>
<feature type="compositionally biased region" description="Basic residues" evidence="1">
    <location>
        <begin position="133"/>
        <end position="144"/>
    </location>
</feature>
<dbReference type="Proteomes" id="UP000245712">
    <property type="component" value="Unassembled WGS sequence"/>
</dbReference>
<keyword evidence="3" id="KW-1185">Reference proteome</keyword>
<evidence type="ECO:0000256" key="1">
    <source>
        <dbReference type="SAM" id="MobiDB-lite"/>
    </source>
</evidence>
<name>A0ABX5KSM7_9BURK</name>
<sequence length="194" mass="21464">MNPSVQTESMPSVSPLETQWTACLTRTSMRRQSRGADGLILSCMRKRHRLAVQRQAHPLWTILVSNGDTYGPKWPDMAAYVTRSFIGRYVNGTVSWIRIPPLHVRGANHADPSQSVSNGDTATSEGWLESRNATKKRSQRRNVHRPCAEMSNTAMPRSAGISICGENCLKCKHRCSGPSGTASVRGKKHHQTPS</sequence>
<evidence type="ECO:0000313" key="2">
    <source>
        <dbReference type="EMBL" id="PVX85844.1"/>
    </source>
</evidence>
<evidence type="ECO:0000313" key="3">
    <source>
        <dbReference type="Proteomes" id="UP000245712"/>
    </source>
</evidence>
<accession>A0ABX5KSM7</accession>
<dbReference type="EMBL" id="QEOB01000003">
    <property type="protein sequence ID" value="PVX85844.1"/>
    <property type="molecule type" value="Genomic_DNA"/>
</dbReference>
<comment type="caution">
    <text evidence="2">The sequence shown here is derived from an EMBL/GenBank/DDBJ whole genome shotgun (WGS) entry which is preliminary data.</text>
</comment>
<feature type="compositionally biased region" description="Polar residues" evidence="1">
    <location>
        <begin position="111"/>
        <end position="124"/>
    </location>
</feature>
<organism evidence="2 3">
    <name type="scientific">Paraburkholderia unamae</name>
    <dbReference type="NCBI Taxonomy" id="219649"/>
    <lineage>
        <taxon>Bacteria</taxon>
        <taxon>Pseudomonadati</taxon>
        <taxon>Pseudomonadota</taxon>
        <taxon>Betaproteobacteria</taxon>
        <taxon>Burkholderiales</taxon>
        <taxon>Burkholderiaceae</taxon>
        <taxon>Paraburkholderia</taxon>
    </lineage>
</organism>
<feature type="region of interest" description="Disordered" evidence="1">
    <location>
        <begin position="175"/>
        <end position="194"/>
    </location>
</feature>